<dbReference type="VEuPathDB" id="VectorBase:AATE012372"/>
<feature type="compositionally biased region" description="Pro residues" evidence="1">
    <location>
        <begin position="1210"/>
        <end position="1221"/>
    </location>
</feature>
<evidence type="ECO:0000256" key="1">
    <source>
        <dbReference type="SAM" id="MobiDB-lite"/>
    </source>
</evidence>
<feature type="compositionally biased region" description="Basic residues" evidence="1">
    <location>
        <begin position="618"/>
        <end position="629"/>
    </location>
</feature>
<feature type="region of interest" description="Disordered" evidence="1">
    <location>
        <begin position="1050"/>
        <end position="1191"/>
    </location>
</feature>
<feature type="compositionally biased region" description="Basic and acidic residues" evidence="1">
    <location>
        <begin position="551"/>
        <end position="565"/>
    </location>
</feature>
<feature type="compositionally biased region" description="Basic and acidic residues" evidence="1">
    <location>
        <begin position="438"/>
        <end position="455"/>
    </location>
</feature>
<name>A0A182J6N5_ANOAO</name>
<feature type="region of interest" description="Disordered" evidence="1">
    <location>
        <begin position="358"/>
        <end position="398"/>
    </location>
</feature>
<feature type="region of interest" description="Disordered" evidence="1">
    <location>
        <begin position="818"/>
        <end position="860"/>
    </location>
</feature>
<protein>
    <submittedName>
        <fullName evidence="2">Uncharacterized protein</fullName>
    </submittedName>
</protein>
<feature type="compositionally biased region" description="Acidic residues" evidence="1">
    <location>
        <begin position="528"/>
        <end position="537"/>
    </location>
</feature>
<feature type="compositionally biased region" description="Pro residues" evidence="1">
    <location>
        <begin position="1336"/>
        <end position="1348"/>
    </location>
</feature>
<feature type="region of interest" description="Disordered" evidence="1">
    <location>
        <begin position="168"/>
        <end position="216"/>
    </location>
</feature>
<feature type="compositionally biased region" description="Basic and acidic residues" evidence="1">
    <location>
        <begin position="656"/>
        <end position="665"/>
    </location>
</feature>
<organism evidence="2">
    <name type="scientific">Anopheles atroparvus</name>
    <name type="common">European mosquito</name>
    <dbReference type="NCBI Taxonomy" id="41427"/>
    <lineage>
        <taxon>Eukaryota</taxon>
        <taxon>Metazoa</taxon>
        <taxon>Ecdysozoa</taxon>
        <taxon>Arthropoda</taxon>
        <taxon>Hexapoda</taxon>
        <taxon>Insecta</taxon>
        <taxon>Pterygota</taxon>
        <taxon>Neoptera</taxon>
        <taxon>Endopterygota</taxon>
        <taxon>Diptera</taxon>
        <taxon>Nematocera</taxon>
        <taxon>Culicoidea</taxon>
        <taxon>Culicidae</taxon>
        <taxon>Anophelinae</taxon>
        <taxon>Anopheles</taxon>
    </lineage>
</organism>
<feature type="region of interest" description="Disordered" evidence="1">
    <location>
        <begin position="1"/>
        <end position="21"/>
    </location>
</feature>
<sequence length="1722" mass="184659">MSSSSTSASSSSSSMRSPGEWMEADSLREILNTAIQSNVDALDTLASDVDMEPSLFASGSNSLDYPAAPLQRLQRPEREFGQGYHLLEPYGRPEEYCIEGMFNADGMPYFPPQDVPVPLTAVPPPDPIPTPVTQPAAAVFPTGSASSTTTATRPSRVRNHFDLFQGFLPGSYRAEPHQQHHHHHHHHHHSPRERPVASSSSFGAHASHGGRTFKNDTPVALLHRGNHQQGHQGHRLHCTPPRICTTLDPAGHVSFPVVDGQETPGNRGCDHRRARKRSLAGGGGESDEEGQQGTAARTNGEIRPQPATAVVKLEHVSQSAEVAPVTVKTEPLTIGQELADPSAPTQDAGPLPIVPEAAVKREPNAIPSGTTDGGPPVKREPSEAIEPNSSPSEPLVPVNSGCSCQQCLAVADVEHPGERAACCSCATSAPPSTAETDQEQRGAVQREEPMVKAEPTDQSTQTIVSDEVPLTSPAQPVGEDSVVKQEPPPSGSEQLEDDRTQDSLPNTQPAGEGEDVFKSEPLANENVAEPDETTQEEEPVRDAINDEPPIVEERRELLQEEKNDGEGTVNEPPPSAPVANVVRYAGKFDPSVPGPSGLNRMPPRCQRACHQATPCRVVPRRRRRGRRRRSFDTFDEDADDDDDDDDDEDDGDEDELVQHPRHAVDSDDGMEEVIYVGPYSSTERKNLSGSPEPAGDQTNGSKPMPSTTDGVTADAGGSSSTTEPVSDAPEATESSGQRKPNDTSWVETETRRTVKQVLDALDAPDLQLDWVTDTSSISDDSDDVIMVENGAQGGLRDREPIDLTNDSEEDEIVYRGGAQAQAGGGQTSKPFEATPSRAHGPSSSVRPTPPPVYHHHHHSHPRLRSLSVFGGSNRLCPSVRSGVPSVSRVAGRSDVSGRMPLLNPITTQPSTTEHARLPARYRWYAMPMTSAASRGAGGAVGGHHHHHHHHHVRYVPAGASGPRSRCPALNRVSHTAEPRSSGHVCDFCPPPRQNVSMMRPSPIVSTSYSPMAHGAASGRSTRRDPPDPGVSPPVLVDLDDVAFDEGRRRAGDGLTQQQQQQQQQTTPNGAGSIVDNTALGNFAPAAEMEEPSGDDWLRGQWGGAEKLFPNRSDAGAGGSSSSGGATLPDHGPIDYSSTPGVLGFPRSAVTNDHNNNHNHYHSSSGGHHPQHYAPPEGDGSYSPDPSNTTRGAFNRMLSFIERRDFYGRRAPPPPPPPPPPSSSSTDSRPRGRPERQRYASHGMTSAADDPLSAFINASINGVRSFDLPPAPATTTTTTWSAGSRPPPRQPPYPPHENLWVRQHNAAEAQRRMMTLPVEYHAPSRGPPADPSAYLVAPPPPPSPPPPHRPLQQQHPTHVFSLLSSNNASSGTSSSSSSSSADAAASGSRPPLRVYGGIVTRSGLAQPVPPNADRDAIHNIEHVQQLPPIAASSSAAAGASGGPGLAWVPMAWGSQGPTVAGVADGGIGLISQDQHEPENLHVHAPLRVRRFHQSPHGPNYALRRLDHQHVHHHMYHHMPPQNSFLANPPEIQFRIGLRPSLLSSLNRFVRVIEDTCTNRGATQEMIETNTFPHKYKRLRRVNDDGDDGDDGAGTGASYRYYATGTSSSERRTTTTAANTAVVSLPMGAELHVSFNGSETETELISPSATDTMLPEEDDGDSIDEQEEEEEEQDEIDEENDGVDRRLFEPMEAVSRSSSIVPPPPVEGADAGGGGGGPMLIYFH</sequence>
<feature type="region of interest" description="Disordered" evidence="1">
    <location>
        <begin position="1576"/>
        <end position="1595"/>
    </location>
</feature>
<feature type="compositionally biased region" description="Acidic residues" evidence="1">
    <location>
        <begin position="1652"/>
        <end position="1679"/>
    </location>
</feature>
<feature type="region of interest" description="Disordered" evidence="1">
    <location>
        <begin position="1634"/>
        <end position="1722"/>
    </location>
</feature>
<feature type="compositionally biased region" description="Low complexity" evidence="1">
    <location>
        <begin position="1349"/>
        <end position="1387"/>
    </location>
</feature>
<feature type="region of interest" description="Disordered" evidence="1">
    <location>
        <begin position="1206"/>
        <end position="1246"/>
    </location>
</feature>
<feature type="compositionally biased region" description="Basic residues" evidence="1">
    <location>
        <begin position="179"/>
        <end position="191"/>
    </location>
</feature>
<dbReference type="EnsemblMetazoa" id="AATE012372-RA">
    <property type="protein sequence ID" value="AATE012372-PA.1"/>
    <property type="gene ID" value="AATE012372"/>
</dbReference>
<feature type="compositionally biased region" description="Basic and acidic residues" evidence="1">
    <location>
        <begin position="1227"/>
        <end position="1237"/>
    </location>
</feature>
<feature type="compositionally biased region" description="Polar residues" evidence="1">
    <location>
        <begin position="696"/>
        <end position="710"/>
    </location>
</feature>
<feature type="compositionally biased region" description="Polar residues" evidence="1">
    <location>
        <begin position="732"/>
        <end position="747"/>
    </location>
</feature>
<reference evidence="2" key="1">
    <citation type="submission" date="2022-08" db="UniProtKB">
        <authorList>
            <consortium name="EnsemblMetazoa"/>
        </authorList>
    </citation>
    <scope>IDENTIFICATION</scope>
    <source>
        <strain evidence="2">EBRO</strain>
    </source>
</reference>
<feature type="region of interest" description="Disordered" evidence="1">
    <location>
        <begin position="591"/>
        <end position="750"/>
    </location>
</feature>
<feature type="compositionally biased region" description="Low complexity" evidence="1">
    <location>
        <begin position="1"/>
        <end position="17"/>
    </location>
</feature>
<feature type="region of interest" description="Disordered" evidence="1">
    <location>
        <begin position="956"/>
        <end position="1035"/>
    </location>
</feature>
<feature type="region of interest" description="Disordered" evidence="1">
    <location>
        <begin position="1319"/>
        <end position="1390"/>
    </location>
</feature>
<feature type="region of interest" description="Disordered" evidence="1">
    <location>
        <begin position="1263"/>
        <end position="1296"/>
    </location>
</feature>
<feature type="region of interest" description="Disordered" evidence="1">
    <location>
        <begin position="256"/>
        <end position="304"/>
    </location>
</feature>
<proteinExistence type="predicted"/>
<feature type="region of interest" description="Disordered" evidence="1">
    <location>
        <begin position="424"/>
        <end position="578"/>
    </location>
</feature>
<feature type="compositionally biased region" description="Low complexity" evidence="1">
    <location>
        <begin position="197"/>
        <end position="210"/>
    </location>
</feature>
<evidence type="ECO:0000313" key="2">
    <source>
        <dbReference type="EnsemblMetazoa" id="AATE012372-PA.1"/>
    </source>
</evidence>
<feature type="compositionally biased region" description="Pro residues" evidence="1">
    <location>
        <begin position="1284"/>
        <end position="1294"/>
    </location>
</feature>
<feature type="compositionally biased region" description="Acidic residues" evidence="1">
    <location>
        <begin position="633"/>
        <end position="655"/>
    </location>
</feature>
<feature type="compositionally biased region" description="Low complexity" evidence="1">
    <location>
        <begin position="1055"/>
        <end position="1066"/>
    </location>
</feature>
<feature type="compositionally biased region" description="Polar residues" evidence="1">
    <location>
        <begin position="1634"/>
        <end position="1649"/>
    </location>
</feature>
<dbReference type="STRING" id="41427.A0A182J6N5"/>
<accession>A0A182J6N5</accession>